<name>A0A9P7L114_9HYPO</name>
<evidence type="ECO:0000313" key="2">
    <source>
        <dbReference type="Proteomes" id="UP000750502"/>
    </source>
</evidence>
<evidence type="ECO:0000313" key="1">
    <source>
        <dbReference type="EMBL" id="KAG5742657.1"/>
    </source>
</evidence>
<feature type="non-terminal residue" evidence="1">
    <location>
        <position position="83"/>
    </location>
</feature>
<accession>A0A9P7L114</accession>
<comment type="caution">
    <text evidence="1">The sequence shown here is derived from an EMBL/GenBank/DDBJ whole genome shotgun (WGS) entry which is preliminary data.</text>
</comment>
<sequence length="83" mass="9191">MVRVEHAKVWAGLSEIGLRDMPGPQEIGSYGLAPAARSLQEGEHWALESGGNLSSNGRPVESDQEEIYWKQALVSEEQHHCHL</sequence>
<dbReference type="AlphaFoldDB" id="A0A9P7L114"/>
<keyword evidence="2" id="KW-1185">Reference proteome</keyword>
<reference evidence="1" key="2">
    <citation type="submission" date="2020-10" db="EMBL/GenBank/DDBJ databases">
        <authorList>
            <person name="Peck L.D."/>
            <person name="Nowell R.W."/>
            <person name="Flood J."/>
            <person name="Ryan M.J."/>
            <person name="Barraclough T.G."/>
        </authorList>
    </citation>
    <scope>NUCLEOTIDE SEQUENCE</scope>
    <source>
        <strain evidence="1">IMI 127659i</strain>
    </source>
</reference>
<gene>
    <name evidence="1" type="ORF">H9Q72_014539</name>
</gene>
<protein>
    <submittedName>
        <fullName evidence="1">Uncharacterized protein</fullName>
    </submittedName>
</protein>
<reference evidence="1" key="1">
    <citation type="journal article" date="2020" name="bioRxiv">
        <title>Historical genomics reveals the evolutionary mechanisms behind multiple outbreaks of the host-specific coffee wilt pathogen Fusarium xylarioides.</title>
        <authorList>
            <person name="Peck D."/>
            <person name="Nowell R.W."/>
            <person name="Flood J."/>
            <person name="Ryan M.J."/>
            <person name="Barraclough T.G."/>
        </authorList>
    </citation>
    <scope>NUCLEOTIDE SEQUENCE</scope>
    <source>
        <strain evidence="1">IMI 127659i</strain>
    </source>
</reference>
<dbReference type="Proteomes" id="UP000750502">
    <property type="component" value="Unassembled WGS sequence"/>
</dbReference>
<dbReference type="EMBL" id="JADFTT010004587">
    <property type="protein sequence ID" value="KAG5742657.1"/>
    <property type="molecule type" value="Genomic_DNA"/>
</dbReference>
<proteinExistence type="predicted"/>
<organism evidence="1 2">
    <name type="scientific">Fusarium xylarioides</name>
    <dbReference type="NCBI Taxonomy" id="221167"/>
    <lineage>
        <taxon>Eukaryota</taxon>
        <taxon>Fungi</taxon>
        <taxon>Dikarya</taxon>
        <taxon>Ascomycota</taxon>
        <taxon>Pezizomycotina</taxon>
        <taxon>Sordariomycetes</taxon>
        <taxon>Hypocreomycetidae</taxon>
        <taxon>Hypocreales</taxon>
        <taxon>Nectriaceae</taxon>
        <taxon>Fusarium</taxon>
        <taxon>Fusarium fujikuroi species complex</taxon>
    </lineage>
</organism>